<gene>
    <name evidence="2" type="ORF">D9R14_16085</name>
</gene>
<evidence type="ECO:0000313" key="3">
    <source>
        <dbReference type="Proteomes" id="UP000269692"/>
    </source>
</evidence>
<keyword evidence="1" id="KW-0732">Signal</keyword>
<organism evidence="2 3">
    <name type="scientific">Xanthobacter tagetidis</name>
    <dbReference type="NCBI Taxonomy" id="60216"/>
    <lineage>
        <taxon>Bacteria</taxon>
        <taxon>Pseudomonadati</taxon>
        <taxon>Pseudomonadota</taxon>
        <taxon>Alphaproteobacteria</taxon>
        <taxon>Hyphomicrobiales</taxon>
        <taxon>Xanthobacteraceae</taxon>
        <taxon>Xanthobacter</taxon>
    </lineage>
</organism>
<dbReference type="OrthoDB" id="8264791at2"/>
<dbReference type="Proteomes" id="UP000269692">
    <property type="component" value="Unassembled WGS sequence"/>
</dbReference>
<protein>
    <submittedName>
        <fullName evidence="2">Uncharacterized protein</fullName>
    </submittedName>
</protein>
<evidence type="ECO:0000313" key="2">
    <source>
        <dbReference type="EMBL" id="RLP75812.1"/>
    </source>
</evidence>
<name>A0A3L7A8V8_9HYPH</name>
<keyword evidence="3" id="KW-1185">Reference proteome</keyword>
<evidence type="ECO:0000256" key="1">
    <source>
        <dbReference type="SAM" id="SignalP"/>
    </source>
</evidence>
<feature type="chain" id="PRO_5018039862" evidence="1">
    <location>
        <begin position="25"/>
        <end position="158"/>
    </location>
</feature>
<dbReference type="AlphaFoldDB" id="A0A3L7A8V8"/>
<feature type="signal peptide" evidence="1">
    <location>
        <begin position="1"/>
        <end position="24"/>
    </location>
</feature>
<accession>A0A3L7A8V8</accession>
<dbReference type="RefSeq" id="WP_121624371.1">
    <property type="nucleotide sequence ID" value="NZ_JACIIW010000003.1"/>
</dbReference>
<sequence>MNRLTLVIAAAGLGSALTLSGAMADCQSDATAARGALEEAGKALGAATKRKADPQTLCPLFRSYVTAEIRWNKFLVDNKEWCQVPDEAIKASSASLKKSSGVRDQVCQAAASGVAPGGPAKPPPQGSISSALGVTTGYSLGGAGGNVFDTLNGNVMKK</sequence>
<dbReference type="EMBL" id="RCTF01000014">
    <property type="protein sequence ID" value="RLP75812.1"/>
    <property type="molecule type" value="Genomic_DNA"/>
</dbReference>
<reference evidence="2 3" key="1">
    <citation type="submission" date="2018-10" db="EMBL/GenBank/DDBJ databases">
        <title>Xanthobacter tagetidis genome sequencing and assembly.</title>
        <authorList>
            <person name="Maclea K.S."/>
            <person name="Goen A.E."/>
            <person name="Fatima S.A."/>
        </authorList>
    </citation>
    <scope>NUCLEOTIDE SEQUENCE [LARGE SCALE GENOMIC DNA]</scope>
    <source>
        <strain evidence="2 3">ATCC 700314</strain>
    </source>
</reference>
<proteinExistence type="predicted"/>
<comment type="caution">
    <text evidence="2">The sequence shown here is derived from an EMBL/GenBank/DDBJ whole genome shotgun (WGS) entry which is preliminary data.</text>
</comment>